<protein>
    <submittedName>
        <fullName evidence="2">Uncharacterized protein</fullName>
    </submittedName>
</protein>
<feature type="transmembrane region" description="Helical" evidence="1">
    <location>
        <begin position="48"/>
        <end position="71"/>
    </location>
</feature>
<gene>
    <name evidence="2" type="ORF">CWE22_11140</name>
</gene>
<name>A0A7Z6ZRS0_9GAMM</name>
<organism evidence="2 3">
    <name type="scientific">Pseudidiomarina aestuarii</name>
    <dbReference type="NCBI Taxonomy" id="624146"/>
    <lineage>
        <taxon>Bacteria</taxon>
        <taxon>Pseudomonadati</taxon>
        <taxon>Pseudomonadota</taxon>
        <taxon>Gammaproteobacteria</taxon>
        <taxon>Alteromonadales</taxon>
        <taxon>Idiomarinaceae</taxon>
        <taxon>Pseudidiomarina</taxon>
    </lineage>
</organism>
<dbReference type="RefSeq" id="WP_169931573.1">
    <property type="nucleotide sequence ID" value="NZ_PIPR01000004.1"/>
</dbReference>
<dbReference type="Proteomes" id="UP000287766">
    <property type="component" value="Unassembled WGS sequence"/>
</dbReference>
<feature type="transmembrane region" description="Helical" evidence="1">
    <location>
        <begin position="115"/>
        <end position="134"/>
    </location>
</feature>
<accession>A0A7Z6ZRS0</accession>
<evidence type="ECO:0000256" key="1">
    <source>
        <dbReference type="SAM" id="Phobius"/>
    </source>
</evidence>
<feature type="transmembrane region" description="Helical" evidence="1">
    <location>
        <begin position="83"/>
        <end position="103"/>
    </location>
</feature>
<dbReference type="AlphaFoldDB" id="A0A7Z6ZRS0"/>
<keyword evidence="1" id="KW-1133">Transmembrane helix</keyword>
<evidence type="ECO:0000313" key="2">
    <source>
        <dbReference type="EMBL" id="RUO38973.1"/>
    </source>
</evidence>
<keyword evidence="1" id="KW-0812">Transmembrane</keyword>
<keyword evidence="3" id="KW-1185">Reference proteome</keyword>
<dbReference type="EMBL" id="PIPR01000004">
    <property type="protein sequence ID" value="RUO38973.1"/>
    <property type="molecule type" value="Genomic_DNA"/>
</dbReference>
<evidence type="ECO:0000313" key="3">
    <source>
        <dbReference type="Proteomes" id="UP000287766"/>
    </source>
</evidence>
<proteinExistence type="predicted"/>
<reference evidence="3" key="1">
    <citation type="journal article" date="2018" name="Front. Microbiol.">
        <title>Genome-Based Analysis Reveals the Taxonomy and Diversity of the Family Idiomarinaceae.</title>
        <authorList>
            <person name="Liu Y."/>
            <person name="Lai Q."/>
            <person name="Shao Z."/>
        </authorList>
    </citation>
    <scope>NUCLEOTIDE SEQUENCE [LARGE SCALE GENOMIC DNA]</scope>
    <source>
        <strain evidence="3">KYW314</strain>
    </source>
</reference>
<comment type="caution">
    <text evidence="2">The sequence shown here is derived from an EMBL/GenBank/DDBJ whole genome shotgun (WGS) entry which is preliminary data.</text>
</comment>
<sequence>MTTHSGSDYCENTKRNTMRLALWTFAWLISMALVNFGPTLLWGENVTLTWVAVVVNLLFGLVMIWANKVYLMSTDELQQRIQLQAMGITLGIGLVGGLAYANLDTTNLISGDAEIAHLVMLMGFTYIVALIASVRQYQ</sequence>
<feature type="transmembrane region" description="Helical" evidence="1">
    <location>
        <begin position="20"/>
        <end position="42"/>
    </location>
</feature>
<keyword evidence="1" id="KW-0472">Membrane</keyword>